<accession>A0A4Y9FU61</accession>
<keyword evidence="2 5" id="KW-0808">Transferase</keyword>
<dbReference type="GO" id="GO:0008080">
    <property type="term" value="F:N-acetyltransferase activity"/>
    <property type="evidence" value="ECO:0007669"/>
    <property type="project" value="TreeGrafter"/>
</dbReference>
<gene>
    <name evidence="5" type="ORF">E4U02_08920</name>
</gene>
<feature type="domain" description="N-acetyltransferase" evidence="4">
    <location>
        <begin position="8"/>
        <end position="164"/>
    </location>
</feature>
<evidence type="ECO:0000256" key="1">
    <source>
        <dbReference type="ARBA" id="ARBA00008694"/>
    </source>
</evidence>
<dbReference type="PROSITE" id="PS51186">
    <property type="entry name" value="GNAT"/>
    <property type="match status" value="1"/>
</dbReference>
<keyword evidence="3" id="KW-0012">Acyltransferase</keyword>
<dbReference type="CDD" id="cd04301">
    <property type="entry name" value="NAT_SF"/>
    <property type="match status" value="1"/>
</dbReference>
<evidence type="ECO:0000256" key="3">
    <source>
        <dbReference type="ARBA" id="ARBA00023315"/>
    </source>
</evidence>
<dbReference type="EMBL" id="SPQB01000018">
    <property type="protein sequence ID" value="TFU32835.1"/>
    <property type="molecule type" value="Genomic_DNA"/>
</dbReference>
<keyword evidence="6" id="KW-1185">Reference proteome</keyword>
<comment type="caution">
    <text evidence="5">The sequence shown here is derived from an EMBL/GenBank/DDBJ whole genome shotgun (WGS) entry which is preliminary data.</text>
</comment>
<dbReference type="InterPro" id="IPR000182">
    <property type="entry name" value="GNAT_dom"/>
</dbReference>
<dbReference type="OrthoDB" id="9805924at2"/>
<dbReference type="FunFam" id="3.40.630.30:FF:000064">
    <property type="entry name" value="GNAT family acetyltransferase"/>
    <property type="match status" value="1"/>
</dbReference>
<protein>
    <submittedName>
        <fullName evidence="5">GNAT family N-acetyltransferase</fullName>
    </submittedName>
</protein>
<dbReference type="Gene3D" id="3.40.630.30">
    <property type="match status" value="1"/>
</dbReference>
<dbReference type="RefSeq" id="WP_135114493.1">
    <property type="nucleotide sequence ID" value="NZ_JADGLL010000018.1"/>
</dbReference>
<dbReference type="Proteomes" id="UP000298358">
    <property type="component" value="Unassembled WGS sequence"/>
</dbReference>
<comment type="similarity">
    <text evidence="1">Belongs to the acetyltransferase family.</text>
</comment>
<evidence type="ECO:0000256" key="2">
    <source>
        <dbReference type="ARBA" id="ARBA00022679"/>
    </source>
</evidence>
<dbReference type="InterPro" id="IPR016181">
    <property type="entry name" value="Acyl_CoA_acyltransferase"/>
</dbReference>
<organism evidence="5 6">
    <name type="scientific">Microbacterium paludicola</name>
    <dbReference type="NCBI Taxonomy" id="300019"/>
    <lineage>
        <taxon>Bacteria</taxon>
        <taxon>Bacillati</taxon>
        <taxon>Actinomycetota</taxon>
        <taxon>Actinomycetes</taxon>
        <taxon>Micrococcales</taxon>
        <taxon>Microbacteriaceae</taxon>
        <taxon>Microbacterium</taxon>
    </lineage>
</organism>
<sequence>MQTLDDGAVLRRATPADVPGIFALITELAVYEREPDAVESTPELIHEAMFGERPTVYGHVVERDGEIAGIAIWFLNFSTWTGRNGIYLEDLIVSERHRGRGYGLALMRALARECVEQGYTRFEWVVLDWNEPAIRFYRAIGAVGMDQWRVQRLDGAALAALAAGRAGRGRMRACTASTAPSLPR</sequence>
<dbReference type="Pfam" id="PF00583">
    <property type="entry name" value="Acetyltransf_1"/>
    <property type="match status" value="1"/>
</dbReference>
<dbReference type="PANTHER" id="PTHR10545:SF29">
    <property type="entry name" value="GH14572P-RELATED"/>
    <property type="match status" value="1"/>
</dbReference>
<dbReference type="InterPro" id="IPR051016">
    <property type="entry name" value="Diverse_Substrate_AcTransf"/>
</dbReference>
<dbReference type="PANTHER" id="PTHR10545">
    <property type="entry name" value="DIAMINE N-ACETYLTRANSFERASE"/>
    <property type="match status" value="1"/>
</dbReference>
<evidence type="ECO:0000313" key="5">
    <source>
        <dbReference type="EMBL" id="TFU32835.1"/>
    </source>
</evidence>
<dbReference type="SUPFAM" id="SSF55729">
    <property type="entry name" value="Acyl-CoA N-acyltransferases (Nat)"/>
    <property type="match status" value="1"/>
</dbReference>
<evidence type="ECO:0000259" key="4">
    <source>
        <dbReference type="PROSITE" id="PS51186"/>
    </source>
</evidence>
<evidence type="ECO:0000313" key="6">
    <source>
        <dbReference type="Proteomes" id="UP000298358"/>
    </source>
</evidence>
<reference evidence="5 6" key="1">
    <citation type="submission" date="2019-03" db="EMBL/GenBank/DDBJ databases">
        <title>Diversity of the mouse oral microbiome.</title>
        <authorList>
            <person name="Joseph S."/>
            <person name="Aduse-Opoku J."/>
            <person name="Curtis M."/>
            <person name="Wade W."/>
            <person name="Hashim A."/>
        </authorList>
    </citation>
    <scope>NUCLEOTIDE SEQUENCE [LARGE SCALE GENOMIC DNA]</scope>
    <source>
        <strain evidence="5 6">P1012</strain>
    </source>
</reference>
<proteinExistence type="inferred from homology"/>
<name>A0A4Y9FU61_9MICO</name>
<dbReference type="AlphaFoldDB" id="A0A4Y9FU61"/>